<dbReference type="PANTHER" id="PTHR30329">
    <property type="entry name" value="STATOR ELEMENT OF FLAGELLAR MOTOR COMPLEX"/>
    <property type="match status" value="1"/>
</dbReference>
<dbReference type="Pfam" id="PF00691">
    <property type="entry name" value="OmpA"/>
    <property type="match status" value="1"/>
</dbReference>
<dbReference type="PANTHER" id="PTHR30329:SF21">
    <property type="entry name" value="LIPOPROTEIN YIAD-RELATED"/>
    <property type="match status" value="1"/>
</dbReference>
<reference evidence="1 2" key="1">
    <citation type="submission" date="2019-09" db="EMBL/GenBank/DDBJ databases">
        <title>Complete genome sequencing of four Arcobacter species reveals a diverse suite of mobile elements.</title>
        <authorList>
            <person name="Miller W.G."/>
            <person name="Yee E."/>
            <person name="Bono J.L."/>
        </authorList>
    </citation>
    <scope>NUCLEOTIDE SEQUENCE [LARGE SCALE GENOMIC DNA]</scope>
    <source>
        <strain evidence="1 2">LMG 26638</strain>
    </source>
</reference>
<dbReference type="PROSITE" id="PS51123">
    <property type="entry name" value="OMPA_2"/>
    <property type="match status" value="1"/>
</dbReference>
<dbReference type="AlphaFoldDB" id="A0A5C2H4F8"/>
<evidence type="ECO:0000313" key="2">
    <source>
        <dbReference type="Proteomes" id="UP000322726"/>
    </source>
</evidence>
<name>A0A5C2H4F8_9BACT</name>
<sequence length="159" mass="17683">MKKIVINTLLGLSTTIALNAADCIMVKELNVEFKNASTVYSNASEYQEVKDYANFLKETGLYALIEGHTSSLSGAKYNYDLSTRRAAKVRETLISLGVNPSQVKSMGYGESTPLYDNSTEDGEAKNRRVRGEVFNSASELNEYITSEKNRIASIKYQEQ</sequence>
<dbReference type="GO" id="GO:0016020">
    <property type="term" value="C:membrane"/>
    <property type="evidence" value="ECO:0007669"/>
    <property type="project" value="UniProtKB-UniRule"/>
</dbReference>
<dbReference type="PRINTS" id="PR01023">
    <property type="entry name" value="NAFLGMOTY"/>
</dbReference>
<dbReference type="RefSeq" id="WP_130232254.1">
    <property type="nucleotide sequence ID" value="NZ_BMEF01000001.1"/>
</dbReference>
<gene>
    <name evidence="1" type="ORF">APAC_0108</name>
</gene>
<dbReference type="SUPFAM" id="SSF103088">
    <property type="entry name" value="OmpA-like"/>
    <property type="match status" value="1"/>
</dbReference>
<dbReference type="InterPro" id="IPR050330">
    <property type="entry name" value="Bact_OuterMem_StrucFunc"/>
</dbReference>
<protein>
    <submittedName>
        <fullName evidence="1">OmpA domain-containing protein</fullName>
    </submittedName>
</protein>
<organism evidence="1 2">
    <name type="scientific">Malaciobacter pacificus</name>
    <dbReference type="NCBI Taxonomy" id="1080223"/>
    <lineage>
        <taxon>Bacteria</taxon>
        <taxon>Pseudomonadati</taxon>
        <taxon>Campylobacterota</taxon>
        <taxon>Epsilonproteobacteria</taxon>
        <taxon>Campylobacterales</taxon>
        <taxon>Arcobacteraceae</taxon>
        <taxon>Malaciobacter</taxon>
    </lineage>
</organism>
<reference evidence="2" key="2">
    <citation type="submission" date="2019-09" db="EMBL/GenBank/DDBJ databases">
        <title>Complete genome sequencing of four Arcobacter species reveals a diverse suite of mobile elements.</title>
        <authorList>
            <person name="On S.L.W."/>
            <person name="Miller W.G."/>
            <person name="Biggs P."/>
            <person name="Cornelius A."/>
            <person name="Vandamme P."/>
        </authorList>
    </citation>
    <scope>NUCLEOTIDE SEQUENCE [LARGE SCALE GENOMIC DNA]</scope>
    <source>
        <strain evidence="2">LMG 26638</strain>
    </source>
</reference>
<dbReference type="EMBL" id="CP035928">
    <property type="protein sequence ID" value="QEP33279.1"/>
    <property type="molecule type" value="Genomic_DNA"/>
</dbReference>
<keyword evidence="2" id="KW-1185">Reference proteome</keyword>
<proteinExistence type="predicted"/>
<dbReference type="CDD" id="cd07185">
    <property type="entry name" value="OmpA_C-like"/>
    <property type="match status" value="1"/>
</dbReference>
<dbReference type="Proteomes" id="UP000322726">
    <property type="component" value="Chromosome"/>
</dbReference>
<dbReference type="Gene3D" id="3.30.1330.60">
    <property type="entry name" value="OmpA-like domain"/>
    <property type="match status" value="1"/>
</dbReference>
<dbReference type="InterPro" id="IPR006665">
    <property type="entry name" value="OmpA-like"/>
</dbReference>
<accession>A0A5C2H4F8</accession>
<evidence type="ECO:0000313" key="1">
    <source>
        <dbReference type="EMBL" id="QEP33279.1"/>
    </source>
</evidence>
<dbReference type="KEGG" id="apai:APAC_0108"/>
<dbReference type="InterPro" id="IPR036737">
    <property type="entry name" value="OmpA-like_sf"/>
</dbReference>
<reference evidence="1 2" key="3">
    <citation type="submission" date="2019-09" db="EMBL/GenBank/DDBJ databases">
        <title>Taxonomic note: a critical rebuttal of the proposed division of the genus Arcobacter into six genera, emended descriptions of Arcobacter anaerophilus and the genus Arcobacter, and an assessment of genus-level boundaries for Epsilonproteobacteria using in silico genomic comparator tools.</title>
        <authorList>
            <person name="On S.L.W."/>
            <person name="Miller W.G."/>
            <person name="Biggs P."/>
            <person name="Cornelius A."/>
            <person name="Vandamme P."/>
        </authorList>
    </citation>
    <scope>NUCLEOTIDE SEQUENCE [LARGE SCALE GENOMIC DNA]</scope>
    <source>
        <strain evidence="1 2">LMG 26638</strain>
    </source>
</reference>
<dbReference type="OrthoDB" id="5512550at2"/>